<evidence type="ECO:0000313" key="1">
    <source>
        <dbReference type="EMBL" id="PFH03303.1"/>
    </source>
</evidence>
<name>A0AB36THI6_ACETH</name>
<proteinExistence type="predicted"/>
<organism evidence="1 2">
    <name type="scientific">Acetivibrio thermocellus AD2</name>
    <dbReference type="NCBI Taxonomy" id="1138384"/>
    <lineage>
        <taxon>Bacteria</taxon>
        <taxon>Bacillati</taxon>
        <taxon>Bacillota</taxon>
        <taxon>Clostridia</taxon>
        <taxon>Eubacteriales</taxon>
        <taxon>Oscillospiraceae</taxon>
        <taxon>Acetivibrio</taxon>
    </lineage>
</organism>
<dbReference type="GeneID" id="93968692"/>
<dbReference type="Proteomes" id="UP000223596">
    <property type="component" value="Unassembled WGS sequence"/>
</dbReference>
<comment type="caution">
    <text evidence="1">The sequence shown here is derived from an EMBL/GenBank/DDBJ whole genome shotgun (WGS) entry which is preliminary data.</text>
</comment>
<accession>A0AB36THI6</accession>
<evidence type="ECO:0000313" key="2">
    <source>
        <dbReference type="Proteomes" id="UP000223596"/>
    </source>
</evidence>
<dbReference type="RefSeq" id="WP_003512323.1">
    <property type="nucleotide sequence ID" value="NZ_CP013828.1"/>
</dbReference>
<sequence length="41" mass="4645">MKRVIMIFAVFILVAIFNTFVYAGEEYQMIMNGAQSALALE</sequence>
<gene>
    <name evidence="1" type="ORF">M972_112106</name>
</gene>
<protein>
    <submittedName>
        <fullName evidence="1">Uncharacterized protein</fullName>
    </submittedName>
</protein>
<dbReference type="AlphaFoldDB" id="A0AB36THI6"/>
<dbReference type="EMBL" id="PDBW01000001">
    <property type="protein sequence ID" value="PFH03303.1"/>
    <property type="molecule type" value="Genomic_DNA"/>
</dbReference>
<reference evidence="1 2" key="1">
    <citation type="submission" date="2017-09" db="EMBL/GenBank/DDBJ databases">
        <title>Evaluation of Pacific Biosciences Sequencing Technology to Finishing C. thermocellum Genome Sequences.</title>
        <authorList>
            <person name="Brown S."/>
        </authorList>
    </citation>
    <scope>NUCLEOTIDE SEQUENCE [LARGE SCALE GENOMIC DNA]</scope>
    <source>
        <strain evidence="1 2">AD2</strain>
    </source>
</reference>